<keyword evidence="7 8" id="KW-0472">Membrane</keyword>
<evidence type="ECO:0000256" key="2">
    <source>
        <dbReference type="ARBA" id="ARBA00007998"/>
    </source>
</evidence>
<evidence type="ECO:0000256" key="6">
    <source>
        <dbReference type="ARBA" id="ARBA00022989"/>
    </source>
</evidence>
<gene>
    <name evidence="9" type="ORF">CKF48_20875</name>
</gene>
<feature type="transmembrane region" description="Helical" evidence="8">
    <location>
        <begin position="183"/>
        <end position="203"/>
    </location>
</feature>
<dbReference type="GO" id="GO:0009847">
    <property type="term" value="P:spore germination"/>
    <property type="evidence" value="ECO:0007669"/>
    <property type="project" value="InterPro"/>
</dbReference>
<organism evidence="9 10">
    <name type="scientific">Cytobacillus kochii</name>
    <dbReference type="NCBI Taxonomy" id="859143"/>
    <lineage>
        <taxon>Bacteria</taxon>
        <taxon>Bacillati</taxon>
        <taxon>Bacillota</taxon>
        <taxon>Bacilli</taxon>
        <taxon>Bacillales</taxon>
        <taxon>Bacillaceae</taxon>
        <taxon>Cytobacillus</taxon>
    </lineage>
</organism>
<feature type="transmembrane region" description="Helical" evidence="8">
    <location>
        <begin position="7"/>
        <end position="28"/>
    </location>
</feature>
<keyword evidence="5 8" id="KW-0812">Transmembrane</keyword>
<dbReference type="AlphaFoldDB" id="A0A248TMT1"/>
<dbReference type="GO" id="GO:0016020">
    <property type="term" value="C:membrane"/>
    <property type="evidence" value="ECO:0007669"/>
    <property type="project" value="UniProtKB-SubCell"/>
</dbReference>
<dbReference type="KEGG" id="bko:CKF48_20875"/>
<comment type="subcellular location">
    <subcellularLocation>
        <location evidence="1">Membrane</location>
        <topology evidence="1">Multi-pass membrane protein</topology>
    </subcellularLocation>
</comment>
<sequence>MVNQKLSFISIAYIIILGIGLFAHVEIIPAVLSTSRRDTWISMLLAIIPLILFTPLIYKVGQTVKGTPFIRIISEQLGRFKFYILFFPLLVYLIISAFVSTKEIIYWSQLSFMQNFSSMIIGGVLLIACFYCSFSGVESMAIISRLLLPAVVFLGFFVSFANMKKKHYELLLPIFQEGVLDILKGMLYTSLPIIEIAFVLFFLPYMKGMIKIKHLIILGVLIIGLMIGPAIGAIVEFGPKYASEFRYPAFEEWRIISIGRYISHTDFFAIFQWLSGATIRIGFFIYLTSQILTKGGKNRTPISIIFILLFIAVVMPLDQDQFYNFVFRYFLPISTIVLPIQFIMVSIYIFKNKQLFLGG</sequence>
<evidence type="ECO:0000313" key="10">
    <source>
        <dbReference type="Proteomes" id="UP000215137"/>
    </source>
</evidence>
<dbReference type="EMBL" id="CP022983">
    <property type="protein sequence ID" value="ASV69548.1"/>
    <property type="molecule type" value="Genomic_DNA"/>
</dbReference>
<evidence type="ECO:0000256" key="7">
    <source>
        <dbReference type="ARBA" id="ARBA00023136"/>
    </source>
</evidence>
<feature type="transmembrane region" description="Helical" evidence="8">
    <location>
        <begin position="82"/>
        <end position="100"/>
    </location>
</feature>
<dbReference type="NCBIfam" id="TIGR00912">
    <property type="entry name" value="2A0309"/>
    <property type="match status" value="1"/>
</dbReference>
<protein>
    <submittedName>
        <fullName evidence="9">Uncharacterized protein</fullName>
    </submittedName>
</protein>
<keyword evidence="6 8" id="KW-1133">Transmembrane helix</keyword>
<evidence type="ECO:0000256" key="5">
    <source>
        <dbReference type="ARBA" id="ARBA00022692"/>
    </source>
</evidence>
<feature type="transmembrane region" description="Helical" evidence="8">
    <location>
        <begin position="267"/>
        <end position="288"/>
    </location>
</feature>
<dbReference type="Proteomes" id="UP000215137">
    <property type="component" value="Chromosome"/>
</dbReference>
<name>A0A248TMT1_9BACI</name>
<feature type="transmembrane region" description="Helical" evidence="8">
    <location>
        <begin position="300"/>
        <end position="317"/>
    </location>
</feature>
<feature type="transmembrane region" description="Helical" evidence="8">
    <location>
        <begin position="112"/>
        <end position="134"/>
    </location>
</feature>
<dbReference type="Pfam" id="PF03845">
    <property type="entry name" value="Spore_permease"/>
    <property type="match status" value="1"/>
</dbReference>
<keyword evidence="10" id="KW-1185">Reference proteome</keyword>
<dbReference type="PANTHER" id="PTHR34975:SF2">
    <property type="entry name" value="SPORE GERMINATION PROTEIN A2"/>
    <property type="match status" value="1"/>
</dbReference>
<feature type="transmembrane region" description="Helical" evidence="8">
    <location>
        <begin position="215"/>
        <end position="235"/>
    </location>
</feature>
<dbReference type="PANTHER" id="PTHR34975">
    <property type="entry name" value="SPORE GERMINATION PROTEIN A2"/>
    <property type="match status" value="1"/>
</dbReference>
<evidence type="ECO:0000256" key="4">
    <source>
        <dbReference type="ARBA" id="ARBA00022544"/>
    </source>
</evidence>
<feature type="transmembrane region" description="Helical" evidence="8">
    <location>
        <begin position="329"/>
        <end position="350"/>
    </location>
</feature>
<proteinExistence type="inferred from homology"/>
<accession>A0A248TMT1</accession>
<feature type="transmembrane region" description="Helical" evidence="8">
    <location>
        <begin position="40"/>
        <end position="61"/>
    </location>
</feature>
<keyword evidence="3" id="KW-0813">Transport</keyword>
<evidence type="ECO:0000313" key="9">
    <source>
        <dbReference type="EMBL" id="ASV69548.1"/>
    </source>
</evidence>
<keyword evidence="4" id="KW-0309">Germination</keyword>
<feature type="transmembrane region" description="Helical" evidence="8">
    <location>
        <begin position="146"/>
        <end position="163"/>
    </location>
</feature>
<evidence type="ECO:0000256" key="8">
    <source>
        <dbReference type="SAM" id="Phobius"/>
    </source>
</evidence>
<evidence type="ECO:0000256" key="3">
    <source>
        <dbReference type="ARBA" id="ARBA00022448"/>
    </source>
</evidence>
<comment type="similarity">
    <text evidence="2">Belongs to the amino acid-polyamine-organocation (APC) superfamily. Spore germination protein (SGP) (TC 2.A.3.9) family.</text>
</comment>
<dbReference type="InterPro" id="IPR004761">
    <property type="entry name" value="Spore_GerAB"/>
</dbReference>
<evidence type="ECO:0000256" key="1">
    <source>
        <dbReference type="ARBA" id="ARBA00004141"/>
    </source>
</evidence>
<reference evidence="9 10" key="1">
    <citation type="submission" date="2017-08" db="EMBL/GenBank/DDBJ databases">
        <title>Complete Genome Sequence of Bacillus kochii Oregon-R-modENCODE STRAIN BDGP4, isolated from Drosophila melanogaster gut.</title>
        <authorList>
            <person name="Wan K.H."/>
            <person name="Yu C."/>
            <person name="Park S."/>
            <person name="Hammonds A.S."/>
            <person name="Booth B.W."/>
            <person name="Celniker S.E."/>
        </authorList>
    </citation>
    <scope>NUCLEOTIDE SEQUENCE [LARGE SCALE GENOMIC DNA]</scope>
    <source>
        <strain evidence="9 10">BDGP4</strain>
    </source>
</reference>